<keyword evidence="1" id="KW-0812">Transmembrane</keyword>
<gene>
    <name evidence="2" type="ORF">GCM10009006_17790</name>
</gene>
<accession>A0A830FT21</accession>
<evidence type="ECO:0000313" key="2">
    <source>
        <dbReference type="EMBL" id="GGM37083.1"/>
    </source>
</evidence>
<dbReference type="AlphaFoldDB" id="A0A830FT21"/>
<name>A0A830FT21_HALAR</name>
<reference evidence="2" key="2">
    <citation type="submission" date="2020-09" db="EMBL/GenBank/DDBJ databases">
        <authorList>
            <person name="Sun Q."/>
            <person name="Ohkuma M."/>
        </authorList>
    </citation>
    <scope>NUCLEOTIDE SEQUENCE</scope>
    <source>
        <strain evidence="2">JCM 15759</strain>
    </source>
</reference>
<keyword evidence="1" id="KW-0472">Membrane</keyword>
<reference evidence="2" key="1">
    <citation type="journal article" date="2014" name="Int. J. Syst. Evol. Microbiol.">
        <title>Complete genome sequence of Corynebacterium casei LMG S-19264T (=DSM 44701T), isolated from a smear-ripened cheese.</title>
        <authorList>
            <consortium name="US DOE Joint Genome Institute (JGI-PGF)"/>
            <person name="Walter F."/>
            <person name="Albersmeier A."/>
            <person name="Kalinowski J."/>
            <person name="Ruckert C."/>
        </authorList>
    </citation>
    <scope>NUCLEOTIDE SEQUENCE</scope>
    <source>
        <strain evidence="2">JCM 15759</strain>
    </source>
</reference>
<protein>
    <submittedName>
        <fullName evidence="2">Uncharacterized protein</fullName>
    </submittedName>
</protein>
<feature type="transmembrane region" description="Helical" evidence="1">
    <location>
        <begin position="58"/>
        <end position="80"/>
    </location>
</feature>
<dbReference type="EMBL" id="BMON01000002">
    <property type="protein sequence ID" value="GGM37083.1"/>
    <property type="molecule type" value="Genomic_DNA"/>
</dbReference>
<organism evidence="2 3">
    <name type="scientific">Haloarcula argentinensis</name>
    <dbReference type="NCBI Taxonomy" id="43776"/>
    <lineage>
        <taxon>Archaea</taxon>
        <taxon>Methanobacteriati</taxon>
        <taxon>Methanobacteriota</taxon>
        <taxon>Stenosarchaea group</taxon>
        <taxon>Halobacteria</taxon>
        <taxon>Halobacteriales</taxon>
        <taxon>Haloarculaceae</taxon>
        <taxon>Haloarcula</taxon>
    </lineage>
</organism>
<feature type="transmembrane region" description="Helical" evidence="1">
    <location>
        <begin position="100"/>
        <end position="119"/>
    </location>
</feature>
<proteinExistence type="predicted"/>
<dbReference type="OrthoDB" id="373869at2157"/>
<evidence type="ECO:0000256" key="1">
    <source>
        <dbReference type="SAM" id="Phobius"/>
    </source>
</evidence>
<dbReference type="RefSeq" id="WP_188852304.1">
    <property type="nucleotide sequence ID" value="NZ_BMON01000002.1"/>
</dbReference>
<feature type="transmembrane region" description="Helical" evidence="1">
    <location>
        <begin position="26"/>
        <end position="46"/>
    </location>
</feature>
<comment type="caution">
    <text evidence="2">The sequence shown here is derived from an EMBL/GenBank/DDBJ whole genome shotgun (WGS) entry which is preliminary data.</text>
</comment>
<keyword evidence="1" id="KW-1133">Transmembrane helix</keyword>
<evidence type="ECO:0000313" key="3">
    <source>
        <dbReference type="Proteomes" id="UP000656367"/>
    </source>
</evidence>
<sequence>MEEYDDGSMSPHEQRGRKKPAYRWHMYHTLIVWVVAPVAGLIVKLGGLKLPGLREVTVVFLLAVSFAALLTAIGSIKAFYDDAQSLKGANAYYQPLWPLWVIGSVIISTVFTAPLYLILRRVRMGPADYSQTYLSGVFEG</sequence>
<dbReference type="Proteomes" id="UP000656367">
    <property type="component" value="Unassembled WGS sequence"/>
</dbReference>